<sequence>MNKGESSTKTQDVPKNGAKVNEQAQQRGRQVQTKKGKTAHVRGKSAPAPPKQTYKPTGVIFGIDKPHPTNEVNSQEKEKGKLSEQANMEETVLNKVVSEENQEKLSQQKSQMSRGQPSPSNNVVNAGGGPHQLTKSKDKVQKDQQEQIEGREEIMITDPSALQVALNIEEASYEEANQQWQTPKKIAQRARTSSKDTMEVFKAKNKFDSLNEKSEILKNESQHKGEVSTRNTNIQQEGHLPKMNGLKRQQLKKKKKHQMKNQNKIPLMMKRHKHLEEIIRRLRYFRMHKKTILTSKKYL</sequence>
<feature type="compositionally biased region" description="Basic residues" evidence="1">
    <location>
        <begin position="32"/>
        <end position="43"/>
    </location>
</feature>
<dbReference type="Proteomes" id="UP001152561">
    <property type="component" value="Unassembled WGS sequence"/>
</dbReference>
<evidence type="ECO:0000313" key="3">
    <source>
        <dbReference type="Proteomes" id="UP001152561"/>
    </source>
</evidence>
<reference evidence="3" key="1">
    <citation type="journal article" date="2023" name="Proc. Natl. Acad. Sci. U.S.A.">
        <title>Genomic and structural basis for evolution of tropane alkaloid biosynthesis.</title>
        <authorList>
            <person name="Wanga Y.-J."/>
            <person name="Taina T."/>
            <person name="Yua J.-Y."/>
            <person name="Lia J."/>
            <person name="Xua B."/>
            <person name="Chenc J."/>
            <person name="D'Auriad J.C."/>
            <person name="Huanga J.-P."/>
            <person name="Huanga S.-X."/>
        </authorList>
    </citation>
    <scope>NUCLEOTIDE SEQUENCE [LARGE SCALE GENOMIC DNA]</scope>
    <source>
        <strain evidence="3">cv. KIB-2019</strain>
    </source>
</reference>
<dbReference type="OrthoDB" id="1329064at2759"/>
<evidence type="ECO:0000313" key="2">
    <source>
        <dbReference type="EMBL" id="KAJ8550818.1"/>
    </source>
</evidence>
<feature type="region of interest" description="Disordered" evidence="1">
    <location>
        <begin position="1"/>
        <end position="155"/>
    </location>
</feature>
<feature type="compositionally biased region" description="Basic and acidic residues" evidence="1">
    <location>
        <begin position="64"/>
        <end position="82"/>
    </location>
</feature>
<organism evidence="2 3">
    <name type="scientific">Anisodus acutangulus</name>
    <dbReference type="NCBI Taxonomy" id="402998"/>
    <lineage>
        <taxon>Eukaryota</taxon>
        <taxon>Viridiplantae</taxon>
        <taxon>Streptophyta</taxon>
        <taxon>Embryophyta</taxon>
        <taxon>Tracheophyta</taxon>
        <taxon>Spermatophyta</taxon>
        <taxon>Magnoliopsida</taxon>
        <taxon>eudicotyledons</taxon>
        <taxon>Gunneridae</taxon>
        <taxon>Pentapetalae</taxon>
        <taxon>asterids</taxon>
        <taxon>lamiids</taxon>
        <taxon>Solanales</taxon>
        <taxon>Solanaceae</taxon>
        <taxon>Solanoideae</taxon>
        <taxon>Hyoscyameae</taxon>
        <taxon>Anisodus</taxon>
    </lineage>
</organism>
<comment type="caution">
    <text evidence="2">The sequence shown here is derived from an EMBL/GenBank/DDBJ whole genome shotgun (WGS) entry which is preliminary data.</text>
</comment>
<feature type="compositionally biased region" description="Polar residues" evidence="1">
    <location>
        <begin position="104"/>
        <end position="124"/>
    </location>
</feature>
<keyword evidence="3" id="KW-1185">Reference proteome</keyword>
<proteinExistence type="predicted"/>
<accession>A0A9Q1M3X1</accession>
<dbReference type="EMBL" id="JAJAGQ010000010">
    <property type="protein sequence ID" value="KAJ8550818.1"/>
    <property type="molecule type" value="Genomic_DNA"/>
</dbReference>
<gene>
    <name evidence="2" type="ORF">K7X08_000188</name>
</gene>
<name>A0A9Q1M3X1_9SOLA</name>
<feature type="compositionally biased region" description="Basic and acidic residues" evidence="1">
    <location>
        <begin position="135"/>
        <end position="154"/>
    </location>
</feature>
<feature type="compositionally biased region" description="Polar residues" evidence="1">
    <location>
        <begin position="1"/>
        <end position="13"/>
    </location>
</feature>
<dbReference type="AlphaFoldDB" id="A0A9Q1M3X1"/>
<protein>
    <submittedName>
        <fullName evidence="2">Uncharacterized protein</fullName>
    </submittedName>
</protein>
<feature type="compositionally biased region" description="Polar residues" evidence="1">
    <location>
        <begin position="22"/>
        <end position="31"/>
    </location>
</feature>
<evidence type="ECO:0000256" key="1">
    <source>
        <dbReference type="SAM" id="MobiDB-lite"/>
    </source>
</evidence>